<comment type="subcellular location">
    <subcellularLocation>
        <location evidence="6">Cell membrane</location>
        <topology evidence="6">Multi-pass membrane protein</topology>
    </subcellularLocation>
    <subcellularLocation>
        <location evidence="1">Membrane</location>
        <topology evidence="1">Multi-pass membrane protein</topology>
    </subcellularLocation>
</comment>
<dbReference type="PROSITE" id="PS50253">
    <property type="entry name" value="COX3"/>
    <property type="match status" value="1"/>
</dbReference>
<evidence type="ECO:0000256" key="7">
    <source>
        <dbReference type="SAM" id="Phobius"/>
    </source>
</evidence>
<protein>
    <submittedName>
        <fullName evidence="9">Nitric oxide reductase NorE protein</fullName>
    </submittedName>
</protein>
<feature type="transmembrane region" description="Helical" evidence="7">
    <location>
        <begin position="137"/>
        <end position="161"/>
    </location>
</feature>
<feature type="transmembrane region" description="Helical" evidence="7">
    <location>
        <begin position="67"/>
        <end position="87"/>
    </location>
</feature>
<dbReference type="GO" id="GO:0004129">
    <property type="term" value="F:cytochrome-c oxidase activity"/>
    <property type="evidence" value="ECO:0007669"/>
    <property type="project" value="InterPro"/>
</dbReference>
<evidence type="ECO:0000256" key="3">
    <source>
        <dbReference type="ARBA" id="ARBA00022692"/>
    </source>
</evidence>
<evidence type="ECO:0000256" key="4">
    <source>
        <dbReference type="ARBA" id="ARBA00022989"/>
    </source>
</evidence>
<keyword evidence="4 7" id="KW-1133">Transmembrane helix</keyword>
<dbReference type="RefSeq" id="WP_245995270.1">
    <property type="nucleotide sequence ID" value="NZ_RJVI01000003.1"/>
</dbReference>
<evidence type="ECO:0000256" key="2">
    <source>
        <dbReference type="ARBA" id="ARBA00010581"/>
    </source>
</evidence>
<evidence type="ECO:0000256" key="5">
    <source>
        <dbReference type="ARBA" id="ARBA00023136"/>
    </source>
</evidence>
<proteinExistence type="inferred from homology"/>
<gene>
    <name evidence="9" type="ORF">EDC57_2159</name>
</gene>
<name>A0A3N1XS59_9GAMM</name>
<dbReference type="PANTHER" id="PTHR11403">
    <property type="entry name" value="CYTOCHROME C OXIDASE SUBUNIT III"/>
    <property type="match status" value="1"/>
</dbReference>
<reference evidence="9 10" key="1">
    <citation type="submission" date="2018-11" db="EMBL/GenBank/DDBJ databases">
        <title>Genomic Encyclopedia of Type Strains, Phase IV (KMG-IV): sequencing the most valuable type-strain genomes for metagenomic binning, comparative biology and taxonomic classification.</title>
        <authorList>
            <person name="Goeker M."/>
        </authorList>
    </citation>
    <scope>NUCLEOTIDE SEQUENCE [LARGE SCALE GENOMIC DNA]</scope>
    <source>
        <strain evidence="9 10">DSM 100275</strain>
    </source>
</reference>
<dbReference type="Pfam" id="PF00510">
    <property type="entry name" value="COX3"/>
    <property type="match status" value="1"/>
</dbReference>
<dbReference type="InterPro" id="IPR013833">
    <property type="entry name" value="Cyt_c_oxidase_su3_a-hlx"/>
</dbReference>
<feature type="transmembrane region" description="Helical" evidence="7">
    <location>
        <begin position="25"/>
        <end position="47"/>
    </location>
</feature>
<feature type="transmembrane region" description="Helical" evidence="7">
    <location>
        <begin position="99"/>
        <end position="117"/>
    </location>
</feature>
<accession>A0A3N1XS59</accession>
<comment type="caution">
    <text evidence="9">The sequence shown here is derived from an EMBL/GenBank/DDBJ whole genome shotgun (WGS) entry which is preliminary data.</text>
</comment>
<evidence type="ECO:0000313" key="9">
    <source>
        <dbReference type="EMBL" id="ROR29489.1"/>
    </source>
</evidence>
<dbReference type="InterPro" id="IPR024791">
    <property type="entry name" value="Cyt_c/ubiquinol_Oxase_su3"/>
</dbReference>
<evidence type="ECO:0000259" key="8">
    <source>
        <dbReference type="PROSITE" id="PS50253"/>
    </source>
</evidence>
<organism evidence="9 10">
    <name type="scientific">Inmirania thermothiophila</name>
    <dbReference type="NCBI Taxonomy" id="1750597"/>
    <lineage>
        <taxon>Bacteria</taxon>
        <taxon>Pseudomonadati</taxon>
        <taxon>Pseudomonadota</taxon>
        <taxon>Gammaproteobacteria</taxon>
        <taxon>Chromatiales</taxon>
        <taxon>Ectothiorhodospiraceae</taxon>
        <taxon>Inmirania</taxon>
    </lineage>
</organism>
<feature type="domain" description="Heme-copper oxidase subunit III family profile" evidence="8">
    <location>
        <begin position="25"/>
        <end position="200"/>
    </location>
</feature>
<dbReference type="AlphaFoldDB" id="A0A3N1XS59"/>
<evidence type="ECO:0000256" key="6">
    <source>
        <dbReference type="RuleBase" id="RU003376"/>
    </source>
</evidence>
<dbReference type="GO" id="GO:0005886">
    <property type="term" value="C:plasma membrane"/>
    <property type="evidence" value="ECO:0007669"/>
    <property type="project" value="UniProtKB-SubCell"/>
</dbReference>
<keyword evidence="10" id="KW-1185">Reference proteome</keyword>
<feature type="transmembrane region" description="Helical" evidence="7">
    <location>
        <begin position="181"/>
        <end position="199"/>
    </location>
</feature>
<dbReference type="Gene3D" id="1.20.120.80">
    <property type="entry name" value="Cytochrome c oxidase, subunit III, four-helix bundle"/>
    <property type="match status" value="1"/>
</dbReference>
<evidence type="ECO:0000256" key="1">
    <source>
        <dbReference type="ARBA" id="ARBA00004141"/>
    </source>
</evidence>
<evidence type="ECO:0000313" key="10">
    <source>
        <dbReference type="Proteomes" id="UP000276634"/>
    </source>
</evidence>
<dbReference type="EMBL" id="RJVI01000003">
    <property type="protein sequence ID" value="ROR29489.1"/>
    <property type="molecule type" value="Genomic_DNA"/>
</dbReference>
<sequence>MHGCAIAGRRLCPGEVRRDGLPGDLAIWFFIFAELLAFAAFFLAYAWTRRSAPELFDAGQAVLDRRAALANTLALVAASLVVARAVAEAAAGQGRRAAGLLWAGFGLGALFLLVKGYEYAHLAALGHGLEGELFFTFYYLLTGFHALHVVLGMVILAWMAVRAGRGAYDLEQHGLESGASYWHMVDLVWLVLFPLVYVLH</sequence>
<keyword evidence="5 7" id="KW-0472">Membrane</keyword>
<dbReference type="GO" id="GO:0019646">
    <property type="term" value="P:aerobic electron transport chain"/>
    <property type="evidence" value="ECO:0007669"/>
    <property type="project" value="InterPro"/>
</dbReference>
<keyword evidence="3 6" id="KW-0812">Transmembrane</keyword>
<dbReference type="SUPFAM" id="SSF81452">
    <property type="entry name" value="Cytochrome c oxidase subunit III-like"/>
    <property type="match status" value="1"/>
</dbReference>
<dbReference type="InterPro" id="IPR000298">
    <property type="entry name" value="Cyt_c_oxidase-like_su3"/>
</dbReference>
<dbReference type="PANTHER" id="PTHR11403:SF6">
    <property type="entry name" value="NITRIC OXIDE REDUCTASE SUBUNIT E"/>
    <property type="match status" value="1"/>
</dbReference>
<dbReference type="Proteomes" id="UP000276634">
    <property type="component" value="Unassembled WGS sequence"/>
</dbReference>
<dbReference type="InterPro" id="IPR035973">
    <property type="entry name" value="Cyt_c_oxidase_su3-like_sf"/>
</dbReference>
<comment type="similarity">
    <text evidence="2 6">Belongs to the cytochrome c oxidase subunit 3 family.</text>
</comment>